<dbReference type="InterPro" id="IPR006638">
    <property type="entry name" value="Elp3/MiaA/NifB-like_rSAM"/>
</dbReference>
<organism evidence="2 3">
    <name type="scientific">Methanobrevibacter arboriphilus</name>
    <dbReference type="NCBI Taxonomy" id="39441"/>
    <lineage>
        <taxon>Archaea</taxon>
        <taxon>Methanobacteriati</taxon>
        <taxon>Methanobacteriota</taxon>
        <taxon>Methanomada group</taxon>
        <taxon>Methanobacteria</taxon>
        <taxon>Methanobacteriales</taxon>
        <taxon>Methanobacteriaceae</taxon>
        <taxon>Methanobrevibacter</taxon>
    </lineage>
</organism>
<sequence>MEIQKLNKEIRDNYLERMKTRPPERLSTSWYQDDLLYRGSGKSLFVIVPTPGCSWALGDSGGCTMCSYISDCTLEPIDDELIIQLFKKELDRHIDDIKADGKTMPIAIKIFVSGSFLNSQEISKEVRYEILETISKIDEIKEVIVESRPEYVKKETIEEIFSIIGDRLFEVSIGLESQNDFIREEKINKGFSKENFEKAVNIIAKIDNNEDNNYKAKSKAYIFIKPILTSEKKAIDEAIQTSYYAESVGVSRVSFCPATIHKGTIIERFWRKGSYQPPWIWSVIKIINKARKNLNIPSFMDTSGFGSRRGPYNCKKCNKDLKHAIIDSNIKQSIIDDYECQCKNEWLAEINSKNFNKSKTKIKHLPLI</sequence>
<dbReference type="NCBIfam" id="TIGR01210">
    <property type="entry name" value="archaeosine biosynthesis radical SAM protein RaSEA"/>
    <property type="match status" value="1"/>
</dbReference>
<name>A0A843AKG4_METAZ</name>
<dbReference type="EMBL" id="JADIIN010000013">
    <property type="protein sequence ID" value="MBF4468018.1"/>
    <property type="molecule type" value="Genomic_DNA"/>
</dbReference>
<evidence type="ECO:0000259" key="1">
    <source>
        <dbReference type="SMART" id="SM00729"/>
    </source>
</evidence>
<protein>
    <submittedName>
        <fullName evidence="2">Archaeosine biosynthesis radical SAM protein RaSEA</fullName>
    </submittedName>
</protein>
<gene>
    <name evidence="2" type="ORF">ISP01_01300</name>
</gene>
<dbReference type="SMART" id="SM00729">
    <property type="entry name" value="Elp3"/>
    <property type="match status" value="1"/>
</dbReference>
<accession>A0A843AKG4</accession>
<reference evidence="2" key="1">
    <citation type="submission" date="2020-10" db="EMBL/GenBank/DDBJ databases">
        <title>Dehalococcoides mccartyi of a TCE/Cr reducing biochatode.</title>
        <authorList>
            <person name="Matturro B."/>
        </authorList>
    </citation>
    <scope>NUCLEOTIDE SEQUENCE</scope>
    <source>
        <strain evidence="2">Bin4</strain>
    </source>
</reference>
<dbReference type="RefSeq" id="WP_278521716.1">
    <property type="nucleotide sequence ID" value="NZ_JADIIN010000013.1"/>
</dbReference>
<dbReference type="SUPFAM" id="SSF102114">
    <property type="entry name" value="Radical SAM enzymes"/>
    <property type="match status" value="1"/>
</dbReference>
<dbReference type="AlphaFoldDB" id="A0A843AKG4"/>
<dbReference type="PIRSF" id="PIRSF004954">
    <property type="entry name" value="Radical_SAM"/>
    <property type="match status" value="1"/>
</dbReference>
<dbReference type="InterPro" id="IPR058240">
    <property type="entry name" value="rSAM_sf"/>
</dbReference>
<comment type="caution">
    <text evidence="2">The sequence shown here is derived from an EMBL/GenBank/DDBJ whole genome shotgun (WGS) entry which is preliminary data.</text>
</comment>
<feature type="domain" description="Elp3/MiaA/NifB-like radical SAM core" evidence="1">
    <location>
        <begin position="43"/>
        <end position="289"/>
    </location>
</feature>
<dbReference type="Proteomes" id="UP000658733">
    <property type="component" value="Unassembled WGS sequence"/>
</dbReference>
<evidence type="ECO:0000313" key="2">
    <source>
        <dbReference type="EMBL" id="MBF4468018.1"/>
    </source>
</evidence>
<evidence type="ECO:0000313" key="3">
    <source>
        <dbReference type="Proteomes" id="UP000658733"/>
    </source>
</evidence>
<dbReference type="InterPro" id="IPR005909">
    <property type="entry name" value="RaSEA"/>
</dbReference>
<dbReference type="GO" id="GO:0051536">
    <property type="term" value="F:iron-sulfur cluster binding"/>
    <property type="evidence" value="ECO:0007669"/>
    <property type="project" value="InterPro"/>
</dbReference>
<dbReference type="GO" id="GO:0003824">
    <property type="term" value="F:catalytic activity"/>
    <property type="evidence" value="ECO:0007669"/>
    <property type="project" value="InterPro"/>
</dbReference>
<proteinExistence type="predicted"/>